<keyword evidence="4" id="KW-0472">Membrane</keyword>
<keyword evidence="4" id="KW-0812">Transmembrane</keyword>
<dbReference type="RefSeq" id="WP_076166803.1">
    <property type="nucleotide sequence ID" value="NZ_MRTP01000001.1"/>
</dbReference>
<dbReference type="Gene3D" id="1.10.10.60">
    <property type="entry name" value="Homeodomain-like"/>
    <property type="match status" value="2"/>
</dbReference>
<evidence type="ECO:0000256" key="3">
    <source>
        <dbReference type="ARBA" id="ARBA00023163"/>
    </source>
</evidence>
<evidence type="ECO:0000256" key="2">
    <source>
        <dbReference type="ARBA" id="ARBA00023125"/>
    </source>
</evidence>
<dbReference type="InterPro" id="IPR009057">
    <property type="entry name" value="Homeodomain-like_sf"/>
</dbReference>
<dbReference type="GO" id="GO:0003700">
    <property type="term" value="F:DNA-binding transcription factor activity"/>
    <property type="evidence" value="ECO:0007669"/>
    <property type="project" value="InterPro"/>
</dbReference>
<keyword evidence="7" id="KW-1185">Reference proteome</keyword>
<keyword evidence="2" id="KW-0238">DNA-binding</keyword>
<evidence type="ECO:0000313" key="7">
    <source>
        <dbReference type="Proteomes" id="UP000187172"/>
    </source>
</evidence>
<dbReference type="EMBL" id="MRTP01000001">
    <property type="protein sequence ID" value="OMF57951.1"/>
    <property type="molecule type" value="Genomic_DNA"/>
</dbReference>
<dbReference type="STRING" id="297318.BK138_05075"/>
<dbReference type="GO" id="GO:0043565">
    <property type="term" value="F:sequence-specific DNA binding"/>
    <property type="evidence" value="ECO:0007669"/>
    <property type="project" value="InterPro"/>
</dbReference>
<protein>
    <submittedName>
        <fullName evidence="6">AraC family transcriptional regulator</fullName>
    </submittedName>
</protein>
<evidence type="ECO:0000313" key="6">
    <source>
        <dbReference type="EMBL" id="OMF57951.1"/>
    </source>
</evidence>
<dbReference type="SUPFAM" id="SSF46689">
    <property type="entry name" value="Homeodomain-like"/>
    <property type="match status" value="2"/>
</dbReference>
<reference evidence="6 7" key="1">
    <citation type="submission" date="2016-11" db="EMBL/GenBank/DDBJ databases">
        <title>Paenibacillus species isolates.</title>
        <authorList>
            <person name="Beno S.M."/>
        </authorList>
    </citation>
    <scope>NUCLEOTIDE SEQUENCE [LARGE SCALE GENOMIC DNA]</scope>
    <source>
        <strain evidence="6 7">FSL R5-0378</strain>
    </source>
</reference>
<name>A0A1R1F1Q5_9BACL</name>
<dbReference type="PROSITE" id="PS01124">
    <property type="entry name" value="HTH_ARAC_FAMILY_2"/>
    <property type="match status" value="1"/>
</dbReference>
<dbReference type="PRINTS" id="PR00032">
    <property type="entry name" value="HTHARAC"/>
</dbReference>
<dbReference type="PROSITE" id="PS00041">
    <property type="entry name" value="HTH_ARAC_FAMILY_1"/>
    <property type="match status" value="1"/>
</dbReference>
<evidence type="ECO:0000256" key="1">
    <source>
        <dbReference type="ARBA" id="ARBA00023015"/>
    </source>
</evidence>
<feature type="transmembrane region" description="Helical" evidence="4">
    <location>
        <begin position="297"/>
        <end position="319"/>
    </location>
</feature>
<dbReference type="SMART" id="SM00342">
    <property type="entry name" value="HTH_ARAC"/>
    <property type="match status" value="1"/>
</dbReference>
<feature type="domain" description="HTH araC/xylS-type" evidence="5">
    <location>
        <begin position="652"/>
        <end position="750"/>
    </location>
</feature>
<dbReference type="Pfam" id="PF12833">
    <property type="entry name" value="HTH_18"/>
    <property type="match status" value="1"/>
</dbReference>
<organism evidence="6 7">
    <name type="scientific">Paenibacillus rhizosphaerae</name>
    <dbReference type="NCBI Taxonomy" id="297318"/>
    <lineage>
        <taxon>Bacteria</taxon>
        <taxon>Bacillati</taxon>
        <taxon>Bacillota</taxon>
        <taxon>Bacilli</taxon>
        <taxon>Bacillales</taxon>
        <taxon>Paenibacillaceae</taxon>
        <taxon>Paenibacillus</taxon>
    </lineage>
</organism>
<proteinExistence type="predicted"/>
<dbReference type="PANTHER" id="PTHR43280:SF28">
    <property type="entry name" value="HTH-TYPE TRANSCRIPTIONAL ACTIVATOR RHAS"/>
    <property type="match status" value="1"/>
</dbReference>
<dbReference type="InterPro" id="IPR018062">
    <property type="entry name" value="HTH_AraC-typ_CS"/>
</dbReference>
<dbReference type="InterPro" id="IPR018060">
    <property type="entry name" value="HTH_AraC"/>
</dbReference>
<keyword evidence="4" id="KW-1133">Transmembrane helix</keyword>
<dbReference type="Proteomes" id="UP000187172">
    <property type="component" value="Unassembled WGS sequence"/>
</dbReference>
<dbReference type="InterPro" id="IPR020449">
    <property type="entry name" value="Tscrpt_reg_AraC-type_HTH"/>
</dbReference>
<evidence type="ECO:0000256" key="4">
    <source>
        <dbReference type="SAM" id="Phobius"/>
    </source>
</evidence>
<keyword evidence="1" id="KW-0805">Transcription regulation</keyword>
<comment type="caution">
    <text evidence="6">The sequence shown here is derived from an EMBL/GenBank/DDBJ whole genome shotgun (WGS) entry which is preliminary data.</text>
</comment>
<accession>A0A1R1F1Q5</accession>
<dbReference type="PANTHER" id="PTHR43280">
    <property type="entry name" value="ARAC-FAMILY TRANSCRIPTIONAL REGULATOR"/>
    <property type="match status" value="1"/>
</dbReference>
<sequence length="754" mass="86254">MNRLLANRGLLQIFCSLLLVIMIMSASSYVVYKKSISGIYDKVTQNNRLVVKNIIQAFDSSFTTVNNLIFTIHGLPFDPVKSGDGGRMDMAQVYNLQDNLASLISSVDYIEDVIVFYDNQDLAITANGTSDMKLLFQNKYRHDTYNASYWRSFSKSKRPFTVFPSSDYMMQTEGSKPQSRQLIAVMDGNKYRLSDKNVIILINAEKLLQHVNMSSMIPGSSMIVLDGDRKIALSTEKNWDLVEVLNDVYFSQSQEDSLTRGDFEYHVYQSDYNDFIYIDKMPYQFQNIDTVASGSRIIMVIAIVSAVLLSGLLSVYLYLPVKGILQLFGEGRVKGNDFRKIYSGIVKVQRENEALRQRMERAEADMCRNAFFRVLESQRSSDIARDVLKYEPFFFRDRSFVMASLDLRLSQKGDRSHPAMEPRQVTELLRKELGSMAGAGYTAVFHQREMQFLILLGIPQGGDRQTVISGWAAFIQEANRDVLPGYVLRSFVSKDYEAHVPNLLSSYQDVLNGMLYRNVQDEAQTVIDTAAVQYVGDVYFPLEKMDHLARCLTAGLTEESLQIVTDIIHENARRNIHHYHLAHVAKSMFLYLIKPAKATAEGDQELMQLESRFIRRVEQAYDHREITEALLEVVKKVAGSRGGEPKSKLNPAFISQYIELHYMNNLYLDHMAEVLDTSPKYFSNYFKKTFGINYVEYLNKVRLAHAREFLKNTDYNISEIGEKTGYMNASTFTTTFKKYYGISPSEYRKMAGEG</sequence>
<gene>
    <name evidence="6" type="ORF">BK138_05075</name>
</gene>
<evidence type="ECO:0000259" key="5">
    <source>
        <dbReference type="PROSITE" id="PS01124"/>
    </source>
</evidence>
<dbReference type="AlphaFoldDB" id="A0A1R1F1Q5"/>
<keyword evidence="3" id="KW-0804">Transcription</keyword>